<evidence type="ECO:0000313" key="2">
    <source>
        <dbReference type="EMBL" id="EIW78328.1"/>
    </source>
</evidence>
<sequence>MSPTATFPTSHDVPINGSISFENSIQKSFAISDLIKARDGRSTYPLRLWDCSNEEVKDMNTYLLESNGQMPSYWVVSQVWGITTEHLSLAGVSWVVPVTNLNKWNAITNFCKDNNIKWLWMDILCIDQTPDSEDAQAEKAREIPNMTHYYQNAVACLVVPVDFDAFSKSYLPVIQIYDTVIKDGLTETEEAKRRLWQTIPFLADIANNEWFKRTWTYQELMLSRRLVLPNGQDLRVDKLYTILRWYQWALQTKHLTRPEGCPAYPDIHTHEELVMTGYWFRHDESWNLKEDLLQNGHIDIMPLVVYNTDKASTFDVDRLLGLYGMLSDDDKVPIDPRTLGNGGGRSALEQLWKQIITKAVTSGRLWPLLNDAMAANGEPGVQWMPVITGAEHWYGMSSGLHKETLSQPHRNNRRILLTAQGLEIAARVVGRIVGYSEAIGAGSGELGKMLLILWTAAAKGCDIGPAEKTLMNTIANAHVRPHSPTNNELVHQDQAAMKAALSGDSIHECARIVDGYRLNHLLVNGGQGADGLSRWNRRIIAILPQGHDTPKVFLPWIQHCRDPTSNSWVLDVTSDHPDSVLRWVVANEVEPQVYRKIGTVEATRTISVADEPVWITFS</sequence>
<accession>A0A5M3MGG1</accession>
<dbReference type="InterPro" id="IPR010730">
    <property type="entry name" value="HET"/>
</dbReference>
<keyword evidence="3" id="KW-1185">Reference proteome</keyword>
<reference evidence="3" key="1">
    <citation type="journal article" date="2012" name="Science">
        <title>The Paleozoic origin of enzymatic lignin decomposition reconstructed from 31 fungal genomes.</title>
        <authorList>
            <person name="Floudas D."/>
            <person name="Binder M."/>
            <person name="Riley R."/>
            <person name="Barry K."/>
            <person name="Blanchette R.A."/>
            <person name="Henrissat B."/>
            <person name="Martinez A.T."/>
            <person name="Otillar R."/>
            <person name="Spatafora J.W."/>
            <person name="Yadav J.S."/>
            <person name="Aerts A."/>
            <person name="Benoit I."/>
            <person name="Boyd A."/>
            <person name="Carlson A."/>
            <person name="Copeland A."/>
            <person name="Coutinho P.M."/>
            <person name="de Vries R.P."/>
            <person name="Ferreira P."/>
            <person name="Findley K."/>
            <person name="Foster B."/>
            <person name="Gaskell J."/>
            <person name="Glotzer D."/>
            <person name="Gorecki P."/>
            <person name="Heitman J."/>
            <person name="Hesse C."/>
            <person name="Hori C."/>
            <person name="Igarashi K."/>
            <person name="Jurgens J.A."/>
            <person name="Kallen N."/>
            <person name="Kersten P."/>
            <person name="Kohler A."/>
            <person name="Kuees U."/>
            <person name="Kumar T.K.A."/>
            <person name="Kuo A."/>
            <person name="LaButti K."/>
            <person name="Larrondo L.F."/>
            <person name="Lindquist E."/>
            <person name="Ling A."/>
            <person name="Lombard V."/>
            <person name="Lucas S."/>
            <person name="Lundell T."/>
            <person name="Martin R."/>
            <person name="McLaughlin D.J."/>
            <person name="Morgenstern I."/>
            <person name="Morin E."/>
            <person name="Murat C."/>
            <person name="Nagy L.G."/>
            <person name="Nolan M."/>
            <person name="Ohm R.A."/>
            <person name="Patyshakuliyeva A."/>
            <person name="Rokas A."/>
            <person name="Ruiz-Duenas F.J."/>
            <person name="Sabat G."/>
            <person name="Salamov A."/>
            <person name="Samejima M."/>
            <person name="Schmutz J."/>
            <person name="Slot J.C."/>
            <person name="St John F."/>
            <person name="Stenlid J."/>
            <person name="Sun H."/>
            <person name="Sun S."/>
            <person name="Syed K."/>
            <person name="Tsang A."/>
            <person name="Wiebenga A."/>
            <person name="Young D."/>
            <person name="Pisabarro A."/>
            <person name="Eastwood D.C."/>
            <person name="Martin F."/>
            <person name="Cullen D."/>
            <person name="Grigoriev I.V."/>
            <person name="Hibbett D.S."/>
        </authorList>
    </citation>
    <scope>NUCLEOTIDE SEQUENCE [LARGE SCALE GENOMIC DNA]</scope>
    <source>
        <strain evidence="3">RWD-64-598 SS2</strain>
    </source>
</reference>
<dbReference type="Pfam" id="PF06985">
    <property type="entry name" value="HET"/>
    <property type="match status" value="1"/>
</dbReference>
<dbReference type="InterPro" id="IPR052895">
    <property type="entry name" value="HetReg/Transcr_Mod"/>
</dbReference>
<dbReference type="Proteomes" id="UP000053558">
    <property type="component" value="Unassembled WGS sequence"/>
</dbReference>
<dbReference type="PANTHER" id="PTHR24148:SF64">
    <property type="entry name" value="HETEROKARYON INCOMPATIBILITY DOMAIN-CONTAINING PROTEIN"/>
    <property type="match status" value="1"/>
</dbReference>
<dbReference type="KEGG" id="cput:CONPUDRAFT_156326"/>
<dbReference type="PANTHER" id="PTHR24148">
    <property type="entry name" value="ANKYRIN REPEAT DOMAIN-CONTAINING PROTEIN 39 HOMOLOG-RELATED"/>
    <property type="match status" value="1"/>
</dbReference>
<protein>
    <recommendedName>
        <fullName evidence="1">Heterokaryon incompatibility domain-containing protein</fullName>
    </recommendedName>
</protein>
<evidence type="ECO:0000259" key="1">
    <source>
        <dbReference type="Pfam" id="PF06985"/>
    </source>
</evidence>
<dbReference type="EMBL" id="JH711582">
    <property type="protein sequence ID" value="EIW78328.1"/>
    <property type="molecule type" value="Genomic_DNA"/>
</dbReference>
<evidence type="ECO:0000313" key="3">
    <source>
        <dbReference type="Proteomes" id="UP000053558"/>
    </source>
</evidence>
<dbReference type="RefSeq" id="XP_007771382.1">
    <property type="nucleotide sequence ID" value="XM_007773192.1"/>
</dbReference>
<name>A0A5M3MGG1_CONPW</name>
<organism evidence="2 3">
    <name type="scientific">Coniophora puteana (strain RWD-64-598)</name>
    <name type="common">Brown rot fungus</name>
    <dbReference type="NCBI Taxonomy" id="741705"/>
    <lineage>
        <taxon>Eukaryota</taxon>
        <taxon>Fungi</taxon>
        <taxon>Dikarya</taxon>
        <taxon>Basidiomycota</taxon>
        <taxon>Agaricomycotina</taxon>
        <taxon>Agaricomycetes</taxon>
        <taxon>Agaricomycetidae</taxon>
        <taxon>Boletales</taxon>
        <taxon>Coniophorineae</taxon>
        <taxon>Coniophoraceae</taxon>
        <taxon>Coniophora</taxon>
    </lineage>
</organism>
<dbReference type="AlphaFoldDB" id="A0A5M3MGG1"/>
<dbReference type="OrthoDB" id="2157530at2759"/>
<feature type="domain" description="Heterokaryon incompatibility" evidence="1">
    <location>
        <begin position="73"/>
        <end position="219"/>
    </location>
</feature>
<comment type="caution">
    <text evidence="2">The sequence shown here is derived from an EMBL/GenBank/DDBJ whole genome shotgun (WGS) entry which is preliminary data.</text>
</comment>
<gene>
    <name evidence="2" type="ORF">CONPUDRAFT_156326</name>
</gene>
<proteinExistence type="predicted"/>
<dbReference type="GeneID" id="19203561"/>